<dbReference type="InterPro" id="IPR051238">
    <property type="entry name" value="GDSL_esterase/lipase"/>
</dbReference>
<evidence type="ECO:0000313" key="3">
    <source>
        <dbReference type="Proteomes" id="UP000825729"/>
    </source>
</evidence>
<sequence length="102" mass="11373">MLISSTSRLLRLHSAICDHSRFGDCCNLRGVNYASGVAGIRDETGNNLGDHLSMNRQVQNFASTVEQLRRYFMRGKSRNTSTTTLVDNYLSKCIFYAGMGSN</sequence>
<comment type="similarity">
    <text evidence="1">Belongs to the 'GDSL' lipolytic enzyme family.</text>
</comment>
<organism evidence="2 3">
    <name type="scientific">Aristolochia fimbriata</name>
    <name type="common">White veined hardy Dutchman's pipe vine</name>
    <dbReference type="NCBI Taxonomy" id="158543"/>
    <lineage>
        <taxon>Eukaryota</taxon>
        <taxon>Viridiplantae</taxon>
        <taxon>Streptophyta</taxon>
        <taxon>Embryophyta</taxon>
        <taxon>Tracheophyta</taxon>
        <taxon>Spermatophyta</taxon>
        <taxon>Magnoliopsida</taxon>
        <taxon>Magnoliidae</taxon>
        <taxon>Piperales</taxon>
        <taxon>Aristolochiaceae</taxon>
        <taxon>Aristolochia</taxon>
    </lineage>
</organism>
<name>A0AAV7F6W8_ARIFI</name>
<proteinExistence type="inferred from homology"/>
<reference evidence="2 3" key="1">
    <citation type="submission" date="2021-07" db="EMBL/GenBank/DDBJ databases">
        <title>The Aristolochia fimbriata genome: insights into angiosperm evolution, floral development and chemical biosynthesis.</title>
        <authorList>
            <person name="Jiao Y."/>
        </authorList>
    </citation>
    <scope>NUCLEOTIDE SEQUENCE [LARGE SCALE GENOMIC DNA]</scope>
    <source>
        <strain evidence="2">IBCAS-2021</strain>
        <tissue evidence="2">Leaf</tissue>
    </source>
</reference>
<dbReference type="Proteomes" id="UP000825729">
    <property type="component" value="Unassembled WGS sequence"/>
</dbReference>
<dbReference type="AlphaFoldDB" id="A0AAV7F6W8"/>
<accession>A0AAV7F6W8</accession>
<evidence type="ECO:0000313" key="2">
    <source>
        <dbReference type="EMBL" id="KAG9456892.1"/>
    </source>
</evidence>
<protein>
    <submittedName>
        <fullName evidence="2">Uncharacterized protein</fullName>
    </submittedName>
</protein>
<dbReference type="EMBL" id="JAINDJ010000002">
    <property type="protein sequence ID" value="KAG9456892.1"/>
    <property type="molecule type" value="Genomic_DNA"/>
</dbReference>
<gene>
    <name evidence="2" type="ORF">H6P81_001400</name>
</gene>
<keyword evidence="3" id="KW-1185">Reference proteome</keyword>
<comment type="caution">
    <text evidence="2">The sequence shown here is derived from an EMBL/GenBank/DDBJ whole genome shotgun (WGS) entry which is preliminary data.</text>
</comment>
<dbReference type="PANTHER" id="PTHR45650:SF12">
    <property type="entry name" value="ZINC FINGER PROTEIN"/>
    <property type="match status" value="1"/>
</dbReference>
<dbReference type="PANTHER" id="PTHR45650">
    <property type="entry name" value="GDSL-LIKE LIPASE/ACYLHYDROLASE-RELATED"/>
    <property type="match status" value="1"/>
</dbReference>
<evidence type="ECO:0000256" key="1">
    <source>
        <dbReference type="ARBA" id="ARBA00008668"/>
    </source>
</evidence>